<dbReference type="InterPro" id="IPR032675">
    <property type="entry name" value="LRR_dom_sf"/>
</dbReference>
<dbReference type="Gene3D" id="3.80.10.10">
    <property type="entry name" value="Ribonuclease Inhibitor"/>
    <property type="match status" value="2"/>
</dbReference>
<proteinExistence type="predicted"/>
<dbReference type="SMART" id="SM00367">
    <property type="entry name" value="LRR_CC"/>
    <property type="match status" value="3"/>
</dbReference>
<dbReference type="AlphaFoldDB" id="A0A9P5SK54"/>
<dbReference type="Proteomes" id="UP000696485">
    <property type="component" value="Unassembled WGS sequence"/>
</dbReference>
<dbReference type="GO" id="GO:0019005">
    <property type="term" value="C:SCF ubiquitin ligase complex"/>
    <property type="evidence" value="ECO:0007669"/>
    <property type="project" value="TreeGrafter"/>
</dbReference>
<evidence type="ECO:0000313" key="2">
    <source>
        <dbReference type="Proteomes" id="UP000696485"/>
    </source>
</evidence>
<dbReference type="GO" id="GO:0031146">
    <property type="term" value="P:SCF-dependent proteasomal ubiquitin-dependent protein catabolic process"/>
    <property type="evidence" value="ECO:0007669"/>
    <property type="project" value="TreeGrafter"/>
</dbReference>
<sequence length="759" mass="85063">MPHPNAVLIPELAFEIQQHLQLCDLAVATRVCRDWFEAWTPFLYYAVKFNGRWTPSISYSHGSASPTRLSSPQPLRHRSLSHQHQASPFLNLDKYGHWIKSLQASNLFLDPTEHLFRPFSPSGASSPPSSSSFTPNITDHLHLIKNCKSLDLTQLDISNTIMSLERLDDLLSALPLLKVFKFEVMNQIDSTSLSASKLLAFDSSGFRYRQGVNKTWMDSLLGLEPEVVRVIARRLSSRLERLELSFALPATISLAVFEELLESCRSTLKTLVLFKAEICQVDYSREESRAHQMQIEALLANLWETSIGSVELPSTTLRTGHTPAMRSWMTSSSSSSSFSSSYSTSASSLSGQDNQPKPSASTPPTLESLSFLTCAIPNKEFDWFLQRAPGLRELTIHSCDHLSQPIVASIHNYVPLLESISLSSIPGLSKRGLKGIFEPFLAEEINVPGLDLPPPKKLGLKTIRLAYLRQLEDSVMESLATHQGPSLTTLSVHWCPHVTDNGVQLIFKSCEKLEDLSLCLTKPTLNSIKKRSGQKPWACTQTLKSLEIGGQMFLDQLRQSNEHLHPQLYHHMSSNPHQTHTGYRIRALSANSSFTSTYGHRNNTIGACFSNSGSSAGNIIQNTYAVAHHQGYPMYHLLRYQQLSNPLKELQERLEMLPRLVHLGIQSKGIEHLIKQGFGSSVRIRSLALLNQHGRVWSVDEVRELLGNMPAMTRLQCERNTIKADWGPTTGGQQEEMRQLLENRNVELVYQTPSSTRVL</sequence>
<reference evidence="1" key="1">
    <citation type="journal article" date="2020" name="Fungal Divers.">
        <title>Resolving the Mortierellaceae phylogeny through synthesis of multi-gene phylogenetics and phylogenomics.</title>
        <authorList>
            <person name="Vandepol N."/>
            <person name="Liber J."/>
            <person name="Desiro A."/>
            <person name="Na H."/>
            <person name="Kennedy M."/>
            <person name="Barry K."/>
            <person name="Grigoriev I.V."/>
            <person name="Miller A.N."/>
            <person name="O'Donnell K."/>
            <person name="Stajich J.E."/>
            <person name="Bonito G."/>
        </authorList>
    </citation>
    <scope>NUCLEOTIDE SEQUENCE</scope>
    <source>
        <strain evidence="1">NVP1</strain>
    </source>
</reference>
<name>A0A9P5SK54_9FUNG</name>
<comment type="caution">
    <text evidence="1">The sequence shown here is derived from an EMBL/GenBank/DDBJ whole genome shotgun (WGS) entry which is preliminary data.</text>
</comment>
<dbReference type="InterPro" id="IPR006553">
    <property type="entry name" value="Leu-rich_rpt_Cys-con_subtyp"/>
</dbReference>
<organism evidence="1 2">
    <name type="scientific">Podila minutissima</name>
    <dbReference type="NCBI Taxonomy" id="64525"/>
    <lineage>
        <taxon>Eukaryota</taxon>
        <taxon>Fungi</taxon>
        <taxon>Fungi incertae sedis</taxon>
        <taxon>Mucoromycota</taxon>
        <taxon>Mortierellomycotina</taxon>
        <taxon>Mortierellomycetes</taxon>
        <taxon>Mortierellales</taxon>
        <taxon>Mortierellaceae</taxon>
        <taxon>Podila</taxon>
    </lineage>
</organism>
<accession>A0A9P5SK54</accession>
<gene>
    <name evidence="1" type="ORF">BG006_008173</name>
</gene>
<dbReference type="SUPFAM" id="SSF52047">
    <property type="entry name" value="RNI-like"/>
    <property type="match status" value="1"/>
</dbReference>
<dbReference type="PANTHER" id="PTHR13318">
    <property type="entry name" value="PARTNER OF PAIRED, ISOFORM B-RELATED"/>
    <property type="match status" value="1"/>
</dbReference>
<evidence type="ECO:0000313" key="1">
    <source>
        <dbReference type="EMBL" id="KAF9328690.1"/>
    </source>
</evidence>
<protein>
    <recommendedName>
        <fullName evidence="3">F-box domain-containing protein</fullName>
    </recommendedName>
</protein>
<evidence type="ECO:0008006" key="3">
    <source>
        <dbReference type="Google" id="ProtNLM"/>
    </source>
</evidence>
<dbReference type="EMBL" id="JAAAUY010000541">
    <property type="protein sequence ID" value="KAF9328690.1"/>
    <property type="molecule type" value="Genomic_DNA"/>
</dbReference>
<keyword evidence="2" id="KW-1185">Reference proteome</keyword>